<organism evidence="1 2">
    <name type="scientific">Thalassiosira oceanica</name>
    <name type="common">Marine diatom</name>
    <dbReference type="NCBI Taxonomy" id="159749"/>
    <lineage>
        <taxon>Eukaryota</taxon>
        <taxon>Sar</taxon>
        <taxon>Stramenopiles</taxon>
        <taxon>Ochrophyta</taxon>
        <taxon>Bacillariophyta</taxon>
        <taxon>Coscinodiscophyceae</taxon>
        <taxon>Thalassiosirophycidae</taxon>
        <taxon>Thalassiosirales</taxon>
        <taxon>Thalassiosiraceae</taxon>
        <taxon>Thalassiosira</taxon>
    </lineage>
</organism>
<accession>K0RSB2</accession>
<reference evidence="1 2" key="1">
    <citation type="journal article" date="2012" name="Genome Biol.">
        <title>Genome and low-iron response of an oceanic diatom adapted to chronic iron limitation.</title>
        <authorList>
            <person name="Lommer M."/>
            <person name="Specht M."/>
            <person name="Roy A.S."/>
            <person name="Kraemer L."/>
            <person name="Andreson R."/>
            <person name="Gutowska M.A."/>
            <person name="Wolf J."/>
            <person name="Bergner S.V."/>
            <person name="Schilhabel M.B."/>
            <person name="Klostermeier U.C."/>
            <person name="Beiko R.G."/>
            <person name="Rosenstiel P."/>
            <person name="Hippler M."/>
            <person name="Laroche J."/>
        </authorList>
    </citation>
    <scope>NUCLEOTIDE SEQUENCE [LARGE SCALE GENOMIC DNA]</scope>
    <source>
        <strain evidence="1 2">CCMP1005</strain>
    </source>
</reference>
<name>K0RSB2_THAOC</name>
<protein>
    <submittedName>
        <fullName evidence="1">Uncharacterized protein</fullName>
    </submittedName>
</protein>
<evidence type="ECO:0000313" key="1">
    <source>
        <dbReference type="EMBL" id="EJK55189.1"/>
    </source>
</evidence>
<sequence>LVPVVGLELGALRVGGAEELLAGVEAERAEVEVVWHCDGMKCCSGDSRGSVKSERRGRVSRTLSVSSESSLSPFSSTEWIWAGGQSNQDIVKNAATKETRRLP</sequence>
<evidence type="ECO:0000313" key="2">
    <source>
        <dbReference type="Proteomes" id="UP000266841"/>
    </source>
</evidence>
<keyword evidence="2" id="KW-1185">Reference proteome</keyword>
<dbReference type="EMBL" id="AGNL01034577">
    <property type="protein sequence ID" value="EJK55189.1"/>
    <property type="molecule type" value="Genomic_DNA"/>
</dbReference>
<dbReference type="Proteomes" id="UP000266841">
    <property type="component" value="Unassembled WGS sequence"/>
</dbReference>
<comment type="caution">
    <text evidence="1">The sequence shown here is derived from an EMBL/GenBank/DDBJ whole genome shotgun (WGS) entry which is preliminary data.</text>
</comment>
<feature type="non-terminal residue" evidence="1">
    <location>
        <position position="1"/>
    </location>
</feature>
<gene>
    <name evidence="1" type="ORF">THAOC_25102</name>
</gene>
<dbReference type="AlphaFoldDB" id="K0RSB2"/>
<proteinExistence type="predicted"/>